<dbReference type="Proteomes" id="UP000027222">
    <property type="component" value="Unassembled WGS sequence"/>
</dbReference>
<feature type="region of interest" description="Disordered" evidence="1">
    <location>
        <begin position="1"/>
        <end position="30"/>
    </location>
</feature>
<sequence length="126" mass="13808">MPPAHFATVRGTGENSSTTAAASPLQNPQGRREQYLALLPLCADDHSTPPTRTTCAHDDEVAGRHPFTQPIPAPTLQPACWSTTRSPIESKMEFLKADDGAGMVWNEGGEGRERWQQPPYAKRQRA</sequence>
<evidence type="ECO:0000313" key="2">
    <source>
        <dbReference type="EMBL" id="KDR77391.1"/>
    </source>
</evidence>
<protein>
    <submittedName>
        <fullName evidence="2">Uncharacterized protein</fullName>
    </submittedName>
</protein>
<accession>A0A067T2N8</accession>
<name>A0A067T2N8_GALM3</name>
<evidence type="ECO:0000313" key="3">
    <source>
        <dbReference type="Proteomes" id="UP000027222"/>
    </source>
</evidence>
<keyword evidence="3" id="KW-1185">Reference proteome</keyword>
<proteinExistence type="predicted"/>
<feature type="compositionally biased region" description="Polar residues" evidence="1">
    <location>
        <begin position="13"/>
        <end position="29"/>
    </location>
</feature>
<feature type="region of interest" description="Disordered" evidence="1">
    <location>
        <begin position="102"/>
        <end position="126"/>
    </location>
</feature>
<dbReference type="HOGENOM" id="CLU_1981738_0_0_1"/>
<gene>
    <name evidence="2" type="ORF">GALMADRAFT_209775</name>
</gene>
<dbReference type="AlphaFoldDB" id="A0A067T2N8"/>
<feature type="region of interest" description="Disordered" evidence="1">
    <location>
        <begin position="49"/>
        <end position="81"/>
    </location>
</feature>
<evidence type="ECO:0000256" key="1">
    <source>
        <dbReference type="SAM" id="MobiDB-lite"/>
    </source>
</evidence>
<organism evidence="2 3">
    <name type="scientific">Galerina marginata (strain CBS 339.88)</name>
    <dbReference type="NCBI Taxonomy" id="685588"/>
    <lineage>
        <taxon>Eukaryota</taxon>
        <taxon>Fungi</taxon>
        <taxon>Dikarya</taxon>
        <taxon>Basidiomycota</taxon>
        <taxon>Agaricomycotina</taxon>
        <taxon>Agaricomycetes</taxon>
        <taxon>Agaricomycetidae</taxon>
        <taxon>Agaricales</taxon>
        <taxon>Agaricineae</taxon>
        <taxon>Strophariaceae</taxon>
        <taxon>Galerina</taxon>
    </lineage>
</organism>
<reference evidence="3" key="1">
    <citation type="journal article" date="2014" name="Proc. Natl. Acad. Sci. U.S.A.">
        <title>Extensive sampling of basidiomycete genomes demonstrates inadequacy of the white-rot/brown-rot paradigm for wood decay fungi.</title>
        <authorList>
            <person name="Riley R."/>
            <person name="Salamov A.A."/>
            <person name="Brown D.W."/>
            <person name="Nagy L.G."/>
            <person name="Floudas D."/>
            <person name="Held B.W."/>
            <person name="Levasseur A."/>
            <person name="Lombard V."/>
            <person name="Morin E."/>
            <person name="Otillar R."/>
            <person name="Lindquist E.A."/>
            <person name="Sun H."/>
            <person name="LaButti K.M."/>
            <person name="Schmutz J."/>
            <person name="Jabbour D."/>
            <person name="Luo H."/>
            <person name="Baker S.E."/>
            <person name="Pisabarro A.G."/>
            <person name="Walton J.D."/>
            <person name="Blanchette R.A."/>
            <person name="Henrissat B."/>
            <person name="Martin F."/>
            <person name="Cullen D."/>
            <person name="Hibbett D.S."/>
            <person name="Grigoriev I.V."/>
        </authorList>
    </citation>
    <scope>NUCLEOTIDE SEQUENCE [LARGE SCALE GENOMIC DNA]</scope>
    <source>
        <strain evidence="3">CBS 339.88</strain>
    </source>
</reference>
<dbReference type="EMBL" id="KL142376">
    <property type="protein sequence ID" value="KDR77391.1"/>
    <property type="molecule type" value="Genomic_DNA"/>
</dbReference>